<evidence type="ECO:0000256" key="1">
    <source>
        <dbReference type="ARBA" id="ARBA00005702"/>
    </source>
</evidence>
<reference evidence="5" key="1">
    <citation type="submission" date="2020-04" db="EMBL/GenBank/DDBJ databases">
        <authorList>
            <person name="Alioto T."/>
            <person name="Alioto T."/>
            <person name="Gomez Garrido J."/>
        </authorList>
    </citation>
    <scope>NUCLEOTIDE SEQUENCE</scope>
    <source>
        <strain evidence="5">A484AB</strain>
    </source>
</reference>
<feature type="compositionally biased region" description="Polar residues" evidence="4">
    <location>
        <begin position="1"/>
        <end position="14"/>
    </location>
</feature>
<evidence type="ECO:0000313" key="6">
    <source>
        <dbReference type="Proteomes" id="UP001152795"/>
    </source>
</evidence>
<dbReference type="PANTHER" id="PTHR19307:SF14">
    <property type="entry name" value="TUMOR PROTEIN D52"/>
    <property type="match status" value="1"/>
</dbReference>
<dbReference type="EMBL" id="CACRXK020004122">
    <property type="protein sequence ID" value="CAB4001573.1"/>
    <property type="molecule type" value="Genomic_DNA"/>
</dbReference>
<evidence type="ECO:0000313" key="5">
    <source>
        <dbReference type="EMBL" id="CAB4001573.1"/>
    </source>
</evidence>
<keyword evidence="2 3" id="KW-0175">Coiled coil</keyword>
<keyword evidence="6" id="KW-1185">Reference proteome</keyword>
<proteinExistence type="inferred from homology"/>
<feature type="region of interest" description="Disordered" evidence="4">
    <location>
        <begin position="1"/>
        <end position="28"/>
    </location>
</feature>
<dbReference type="GO" id="GO:0005737">
    <property type="term" value="C:cytoplasm"/>
    <property type="evidence" value="ECO:0007669"/>
    <property type="project" value="TreeGrafter"/>
</dbReference>
<dbReference type="Proteomes" id="UP001152795">
    <property type="component" value="Unassembled WGS sequence"/>
</dbReference>
<comment type="caution">
    <text evidence="5">The sequence shown here is derived from an EMBL/GenBank/DDBJ whole genome shotgun (WGS) entry which is preliminary data.</text>
</comment>
<sequence>MMEATTNGGENTASLEDESPFEDGEKIMEGVEIATDEDAAAEEARKEEIRQQMAKLEEEITSLRNTLERKEKQHADLKKELGITRWSQLREGIGTQIGYIQNSEVMKKTSETIKGWNDKIVHSDAYNKTCKTLSGASEATSNALKSAGAVTAKKIGELRDSETFKTIEHKVSSATSSIKGKVVGQKSESEEQGVDEVDPNMEHEPVASS</sequence>
<dbReference type="InterPro" id="IPR007327">
    <property type="entry name" value="TPD52"/>
</dbReference>
<comment type="similarity">
    <text evidence="1">Belongs to the TPD52 family.</text>
</comment>
<feature type="region of interest" description="Disordered" evidence="4">
    <location>
        <begin position="175"/>
        <end position="209"/>
    </location>
</feature>
<feature type="coiled-coil region" evidence="3">
    <location>
        <begin position="39"/>
        <end position="80"/>
    </location>
</feature>
<gene>
    <name evidence="5" type="ORF">PACLA_8A055006</name>
</gene>
<evidence type="ECO:0000256" key="3">
    <source>
        <dbReference type="SAM" id="Coils"/>
    </source>
</evidence>
<dbReference type="OrthoDB" id="10000687at2759"/>
<name>A0A6S7HEM8_PARCT</name>
<evidence type="ECO:0000256" key="2">
    <source>
        <dbReference type="ARBA" id="ARBA00023054"/>
    </source>
</evidence>
<evidence type="ECO:0000256" key="4">
    <source>
        <dbReference type="SAM" id="MobiDB-lite"/>
    </source>
</evidence>
<dbReference type="AlphaFoldDB" id="A0A6S7HEM8"/>
<feature type="compositionally biased region" description="Basic and acidic residues" evidence="4">
    <location>
        <begin position="200"/>
        <end position="209"/>
    </location>
</feature>
<accession>A0A6S7HEM8</accession>
<organism evidence="5 6">
    <name type="scientific">Paramuricea clavata</name>
    <name type="common">Red gorgonian</name>
    <name type="synonym">Violescent sea-whip</name>
    <dbReference type="NCBI Taxonomy" id="317549"/>
    <lineage>
        <taxon>Eukaryota</taxon>
        <taxon>Metazoa</taxon>
        <taxon>Cnidaria</taxon>
        <taxon>Anthozoa</taxon>
        <taxon>Octocorallia</taxon>
        <taxon>Malacalcyonacea</taxon>
        <taxon>Plexauridae</taxon>
        <taxon>Paramuricea</taxon>
    </lineage>
</organism>
<protein>
    <submittedName>
        <fullName evidence="5">Uncharacterized protein</fullName>
    </submittedName>
</protein>
<dbReference type="Pfam" id="PF04201">
    <property type="entry name" value="TPD52"/>
    <property type="match status" value="1"/>
</dbReference>
<feature type="compositionally biased region" description="Acidic residues" evidence="4">
    <location>
        <begin position="190"/>
        <end position="199"/>
    </location>
</feature>
<dbReference type="PANTHER" id="PTHR19307">
    <property type="entry name" value="TUMOR PROTEIN D52"/>
    <property type="match status" value="1"/>
</dbReference>